<accession>A0A853B3S0</accession>
<organism evidence="1 2">
    <name type="scientific">Amycolatopsis endophytica</name>
    <dbReference type="NCBI Taxonomy" id="860233"/>
    <lineage>
        <taxon>Bacteria</taxon>
        <taxon>Bacillati</taxon>
        <taxon>Actinomycetota</taxon>
        <taxon>Actinomycetes</taxon>
        <taxon>Pseudonocardiales</taxon>
        <taxon>Pseudonocardiaceae</taxon>
        <taxon>Amycolatopsis</taxon>
    </lineage>
</organism>
<dbReference type="Pfam" id="PF13602">
    <property type="entry name" value="ADH_zinc_N_2"/>
    <property type="match status" value="1"/>
</dbReference>
<dbReference type="AlphaFoldDB" id="A0A853B3S0"/>
<proteinExistence type="predicted"/>
<protein>
    <submittedName>
        <fullName evidence="1">NADPH:quinone reductase-like Zn-dependent oxidoreductase</fullName>
    </submittedName>
</protein>
<dbReference type="EMBL" id="JACCFK010000001">
    <property type="protein sequence ID" value="NYI89659.1"/>
    <property type="molecule type" value="Genomic_DNA"/>
</dbReference>
<reference evidence="1 2" key="1">
    <citation type="submission" date="2020-07" db="EMBL/GenBank/DDBJ databases">
        <title>Sequencing the genomes of 1000 actinobacteria strains.</title>
        <authorList>
            <person name="Klenk H.-P."/>
        </authorList>
    </citation>
    <scope>NUCLEOTIDE SEQUENCE [LARGE SCALE GENOMIC DNA]</scope>
    <source>
        <strain evidence="1 2">DSM 104006</strain>
    </source>
</reference>
<evidence type="ECO:0000313" key="1">
    <source>
        <dbReference type="EMBL" id="NYI89659.1"/>
    </source>
</evidence>
<name>A0A853B3S0_9PSEU</name>
<evidence type="ECO:0000313" key="2">
    <source>
        <dbReference type="Proteomes" id="UP000549616"/>
    </source>
</evidence>
<dbReference type="Proteomes" id="UP000549616">
    <property type="component" value="Unassembled WGS sequence"/>
</dbReference>
<sequence>MARWGAAAFGLVRPGGRYFGYGLAGGSWAEVPADAGVTVHRGSLGSAADLRACTEWILTEAAAGRVKPLVGQRFPLSRAPEAHRAIESRATIGKTLLEI</sequence>
<comment type="caution">
    <text evidence="1">The sequence shown here is derived from an EMBL/GenBank/DDBJ whole genome shotgun (WGS) entry which is preliminary data.</text>
</comment>
<dbReference type="Gene3D" id="3.90.180.10">
    <property type="entry name" value="Medium-chain alcohol dehydrogenases, catalytic domain"/>
    <property type="match status" value="1"/>
</dbReference>
<dbReference type="Gene3D" id="3.40.50.720">
    <property type="entry name" value="NAD(P)-binding Rossmann-like Domain"/>
    <property type="match status" value="1"/>
</dbReference>
<keyword evidence="2" id="KW-1185">Reference proteome</keyword>
<gene>
    <name evidence="1" type="ORF">HNR02_002982</name>
</gene>